<sequence length="76" mass="8511">MVVARMAGDAREGVPHEYAGCLYPLGDVDDEHRRYFDGDDVESVAFLGYKGAAEVDFERRMDAAMADYQGKTKTHH</sequence>
<dbReference type="STRING" id="1125712.HMPREF1316_0643"/>
<name>U2TI37_9ACTN</name>
<evidence type="ECO:0000313" key="2">
    <source>
        <dbReference type="Proteomes" id="UP000016638"/>
    </source>
</evidence>
<proteinExistence type="predicted"/>
<dbReference type="InterPro" id="IPR025233">
    <property type="entry name" value="DUF4176"/>
</dbReference>
<dbReference type="Proteomes" id="UP000016638">
    <property type="component" value="Unassembled WGS sequence"/>
</dbReference>
<comment type="caution">
    <text evidence="1">The sequence shown here is derived from an EMBL/GenBank/DDBJ whole genome shotgun (WGS) entry which is preliminary data.</text>
</comment>
<dbReference type="EMBL" id="AWEZ01000069">
    <property type="protein sequence ID" value="ERL06130.1"/>
    <property type="molecule type" value="Genomic_DNA"/>
</dbReference>
<reference evidence="1 2" key="1">
    <citation type="submission" date="2013-08" db="EMBL/GenBank/DDBJ databases">
        <authorList>
            <person name="Durkin A.S."/>
            <person name="Haft D.R."/>
            <person name="McCorrison J."/>
            <person name="Torralba M."/>
            <person name="Gillis M."/>
            <person name="Haft D.H."/>
            <person name="Methe B."/>
            <person name="Sutton G."/>
            <person name="Nelson K.E."/>
        </authorList>
    </citation>
    <scope>NUCLEOTIDE SEQUENCE [LARGE SCALE GENOMIC DNA]</scope>
    <source>
        <strain evidence="1 2">F0195</strain>
    </source>
</reference>
<keyword evidence="2" id="KW-1185">Reference proteome</keyword>
<dbReference type="PATRIC" id="fig|1125712.3.peg.2304"/>
<evidence type="ECO:0000313" key="1">
    <source>
        <dbReference type="EMBL" id="ERL06130.1"/>
    </source>
</evidence>
<accession>U2TI37</accession>
<dbReference type="AlphaFoldDB" id="U2TI37"/>
<organism evidence="1 2">
    <name type="scientific">Olsenella profusa F0195</name>
    <dbReference type="NCBI Taxonomy" id="1125712"/>
    <lineage>
        <taxon>Bacteria</taxon>
        <taxon>Bacillati</taxon>
        <taxon>Actinomycetota</taxon>
        <taxon>Coriobacteriia</taxon>
        <taxon>Coriobacteriales</taxon>
        <taxon>Atopobiaceae</taxon>
        <taxon>Olsenella</taxon>
    </lineage>
</organism>
<gene>
    <name evidence="1" type="ORF">HMPREF1316_0643</name>
</gene>
<dbReference type="Pfam" id="PF13780">
    <property type="entry name" value="DUF4176"/>
    <property type="match status" value="1"/>
</dbReference>
<protein>
    <submittedName>
        <fullName evidence="1">PF13780 domain protein</fullName>
    </submittedName>
</protein>